<dbReference type="SUPFAM" id="SSF51197">
    <property type="entry name" value="Clavaminate synthase-like"/>
    <property type="match status" value="1"/>
</dbReference>
<keyword evidence="2 4" id="KW-0479">Metal-binding</keyword>
<proteinExistence type="inferred from homology"/>
<dbReference type="GO" id="GO:0046872">
    <property type="term" value="F:metal ion binding"/>
    <property type="evidence" value="ECO:0007669"/>
    <property type="project" value="UniProtKB-KW"/>
</dbReference>
<dbReference type="PROSITE" id="PS51471">
    <property type="entry name" value="FE2OG_OXY"/>
    <property type="match status" value="1"/>
</dbReference>
<dbReference type="InterPro" id="IPR044861">
    <property type="entry name" value="IPNS-like_FE2OG_OXY"/>
</dbReference>
<dbReference type="InterPro" id="IPR005123">
    <property type="entry name" value="Oxoglu/Fe-dep_dioxygenase_dom"/>
</dbReference>
<feature type="domain" description="Fe2OG dioxygenase" evidence="5">
    <location>
        <begin position="208"/>
        <end position="308"/>
    </location>
</feature>
<dbReference type="FunFam" id="2.60.120.330:FF:000134">
    <property type="entry name" value="Uncharacterized protein"/>
    <property type="match status" value="1"/>
</dbReference>
<dbReference type="InterPro" id="IPR027443">
    <property type="entry name" value="IPNS-like_sf"/>
</dbReference>
<comment type="similarity">
    <text evidence="1 4">Belongs to the iron/ascorbate-dependent oxidoreductase family.</text>
</comment>
<evidence type="ECO:0000259" key="5">
    <source>
        <dbReference type="PROSITE" id="PS51471"/>
    </source>
</evidence>
<evidence type="ECO:0000256" key="2">
    <source>
        <dbReference type="ARBA" id="ARBA00022723"/>
    </source>
</evidence>
<keyword evidence="4" id="KW-0560">Oxidoreductase</keyword>
<accession>A0A6P6AC79</accession>
<dbReference type="Pfam" id="PF03171">
    <property type="entry name" value="2OG-FeII_Oxy"/>
    <property type="match status" value="1"/>
</dbReference>
<name>A0A6P6AC79_DURZI</name>
<dbReference type="InterPro" id="IPR050295">
    <property type="entry name" value="Plant_2OG-oxidoreductases"/>
</dbReference>
<dbReference type="AlphaFoldDB" id="A0A6P6AC79"/>
<dbReference type="OrthoDB" id="288590at2759"/>
<reference evidence="7" key="1">
    <citation type="submission" date="2025-08" db="UniProtKB">
        <authorList>
            <consortium name="RefSeq"/>
        </authorList>
    </citation>
    <scope>IDENTIFICATION</scope>
    <source>
        <tissue evidence="7">Fruit stalk</tissue>
    </source>
</reference>
<dbReference type="PANTHER" id="PTHR47991">
    <property type="entry name" value="OXOGLUTARATE/IRON-DEPENDENT DIOXYGENASE"/>
    <property type="match status" value="1"/>
</dbReference>
<evidence type="ECO:0000256" key="3">
    <source>
        <dbReference type="ARBA" id="ARBA00023004"/>
    </source>
</evidence>
<organism evidence="6 7">
    <name type="scientific">Durio zibethinus</name>
    <name type="common">Durian</name>
    <dbReference type="NCBI Taxonomy" id="66656"/>
    <lineage>
        <taxon>Eukaryota</taxon>
        <taxon>Viridiplantae</taxon>
        <taxon>Streptophyta</taxon>
        <taxon>Embryophyta</taxon>
        <taxon>Tracheophyta</taxon>
        <taxon>Spermatophyta</taxon>
        <taxon>Magnoliopsida</taxon>
        <taxon>eudicotyledons</taxon>
        <taxon>Gunneridae</taxon>
        <taxon>Pentapetalae</taxon>
        <taxon>rosids</taxon>
        <taxon>malvids</taxon>
        <taxon>Malvales</taxon>
        <taxon>Malvaceae</taxon>
        <taxon>Helicteroideae</taxon>
        <taxon>Durio</taxon>
    </lineage>
</organism>
<evidence type="ECO:0000313" key="7">
    <source>
        <dbReference type="RefSeq" id="XP_022762406.1"/>
    </source>
</evidence>
<sequence length="359" mass="40265">MAATVPYVPQSLQASVNHPPTKITSVKALAELPGLASIPTFYISNFASPHDHQIIFSDPDEDAIPVIDFSLLTSNGLDERFEIIQQLRKVCQDWGFFMVINHGVPESLMKAIIDASKGFFELTEDEKQEFEAKHVLDPIRCGTSFNVSADKVLFWRNFLKVFVHPKFHSPSKPPSFSEIALEYSKRVREVARELVKGISEDRTLNLENGFQILVANFYPTCPQPELTIGVPLHTDHGLLTLLMQNEVGGLQVLHEGKWVTVDPIPNSFLVNVGDHIEILSNGKYKSLMHRALVNNKATRISIAVQHGPALDEVVSPASEFVDNESNPPAYRAIKYQDYVELQQSNTLDGKSFLENIRIY</sequence>
<dbReference type="Pfam" id="PF14226">
    <property type="entry name" value="DIOX_N"/>
    <property type="match status" value="1"/>
</dbReference>
<dbReference type="KEGG" id="dzi:111308349"/>
<dbReference type="InterPro" id="IPR026992">
    <property type="entry name" value="DIOX_N"/>
</dbReference>
<protein>
    <submittedName>
        <fullName evidence="7">Protein DMR6-LIKE OXYGENASE 2-like</fullName>
    </submittedName>
</protein>
<dbReference type="GeneID" id="111308349"/>
<dbReference type="Proteomes" id="UP000515121">
    <property type="component" value="Unplaced"/>
</dbReference>
<evidence type="ECO:0000313" key="6">
    <source>
        <dbReference type="Proteomes" id="UP000515121"/>
    </source>
</evidence>
<evidence type="ECO:0000256" key="4">
    <source>
        <dbReference type="RuleBase" id="RU003682"/>
    </source>
</evidence>
<gene>
    <name evidence="7" type="primary">LOC111308349</name>
</gene>
<dbReference type="RefSeq" id="XP_022762406.1">
    <property type="nucleotide sequence ID" value="XM_022906671.1"/>
</dbReference>
<dbReference type="GO" id="GO:0016491">
    <property type="term" value="F:oxidoreductase activity"/>
    <property type="evidence" value="ECO:0007669"/>
    <property type="project" value="UniProtKB-KW"/>
</dbReference>
<dbReference type="Gene3D" id="2.60.120.330">
    <property type="entry name" value="B-lactam Antibiotic, Isopenicillin N Synthase, Chain"/>
    <property type="match status" value="1"/>
</dbReference>
<keyword evidence="6" id="KW-1185">Reference proteome</keyword>
<evidence type="ECO:0000256" key="1">
    <source>
        <dbReference type="ARBA" id="ARBA00008056"/>
    </source>
</evidence>
<keyword evidence="3 4" id="KW-0408">Iron</keyword>